<dbReference type="RefSeq" id="WP_026815957.1">
    <property type="nucleotide sequence ID" value="NZ_AUFF01000001.1"/>
</dbReference>
<proteinExistence type="predicted"/>
<evidence type="ECO:0000259" key="1">
    <source>
        <dbReference type="Pfam" id="PF13391"/>
    </source>
</evidence>
<dbReference type="STRING" id="1121013.GCA_000426365_00429"/>
<dbReference type="OrthoDB" id="529575at2"/>
<protein>
    <recommendedName>
        <fullName evidence="1">HNH nuclease domain-containing protein</fullName>
    </recommendedName>
</protein>
<reference evidence="2 3" key="1">
    <citation type="submission" date="2013-09" db="EMBL/GenBank/DDBJ databases">
        <title>Genome sequencing of Arenimonas composti.</title>
        <authorList>
            <person name="Chen F."/>
            <person name="Wang G."/>
        </authorList>
    </citation>
    <scope>NUCLEOTIDE SEQUENCE [LARGE SCALE GENOMIC DNA]</scope>
    <source>
        <strain evidence="2 3">TR7-09</strain>
    </source>
</reference>
<dbReference type="eggNOG" id="COG3440">
    <property type="taxonomic scope" value="Bacteria"/>
</dbReference>
<gene>
    <name evidence="2" type="ORF">P873_01340</name>
</gene>
<dbReference type="InterPro" id="IPR003615">
    <property type="entry name" value="HNH_nuc"/>
</dbReference>
<name>A0A091B6D4_9GAMM</name>
<feature type="domain" description="HNH nuclease" evidence="1">
    <location>
        <begin position="199"/>
        <end position="253"/>
    </location>
</feature>
<dbReference type="AlphaFoldDB" id="A0A091B6D4"/>
<dbReference type="Proteomes" id="UP000029391">
    <property type="component" value="Unassembled WGS sequence"/>
</dbReference>
<dbReference type="Pfam" id="PF13391">
    <property type="entry name" value="HNH_2"/>
    <property type="match status" value="1"/>
</dbReference>
<sequence length="304" mass="35100">MANAVFTTSESSAYDDHPEFQYHFPKTYLNQAREAVGDWILYYEPRRLRGANDRSGRQAYFAVAKVIGIERDPNRDDHFYARMAGYLELDRPVAFREGAHYWESLLRRADGETNKGAFGRAVRLIPREEFDAIVQASLSTLPDPWEQHTDPMLPIAGINDHDDQPPDYGPRPLIQRLETRKFRDFAFRRHVRKAYDNTCAITGLRLINGGGRPEVQAAHIWPVEHDGPDTVRNGLALTGTAHWMFDRGLISVDDSYRIIVASSGVPDDLVRLMRPDRMLRLPETEAHRPHPQFLRWHRENRFKG</sequence>
<organism evidence="2 3">
    <name type="scientific">Arenimonas composti TR7-09 = DSM 18010</name>
    <dbReference type="NCBI Taxonomy" id="1121013"/>
    <lineage>
        <taxon>Bacteria</taxon>
        <taxon>Pseudomonadati</taxon>
        <taxon>Pseudomonadota</taxon>
        <taxon>Gammaproteobacteria</taxon>
        <taxon>Lysobacterales</taxon>
        <taxon>Lysobacteraceae</taxon>
        <taxon>Arenimonas</taxon>
    </lineage>
</organism>
<comment type="caution">
    <text evidence="2">The sequence shown here is derived from an EMBL/GenBank/DDBJ whole genome shotgun (WGS) entry which is preliminary data.</text>
</comment>
<keyword evidence="3" id="KW-1185">Reference proteome</keyword>
<accession>A0A091B6D4</accession>
<dbReference type="EMBL" id="AWXU01000056">
    <property type="protein sequence ID" value="KFN48228.1"/>
    <property type="molecule type" value="Genomic_DNA"/>
</dbReference>
<evidence type="ECO:0000313" key="2">
    <source>
        <dbReference type="EMBL" id="KFN48228.1"/>
    </source>
</evidence>
<evidence type="ECO:0000313" key="3">
    <source>
        <dbReference type="Proteomes" id="UP000029391"/>
    </source>
</evidence>